<organism evidence="18 19">
    <name type="scientific">Kocuria atrinae</name>
    <dbReference type="NCBI Taxonomy" id="592377"/>
    <lineage>
        <taxon>Bacteria</taxon>
        <taxon>Bacillati</taxon>
        <taxon>Actinomycetota</taxon>
        <taxon>Actinomycetes</taxon>
        <taxon>Micrococcales</taxon>
        <taxon>Micrococcaceae</taxon>
        <taxon>Kocuria</taxon>
    </lineage>
</organism>
<dbReference type="InterPro" id="IPR014016">
    <property type="entry name" value="UvrD-like_ATP-bd"/>
</dbReference>
<keyword evidence="6" id="KW-0269">Exonuclease</keyword>
<evidence type="ECO:0000256" key="14">
    <source>
        <dbReference type="PROSITE-ProRule" id="PRU00560"/>
    </source>
</evidence>
<evidence type="ECO:0000256" key="11">
    <source>
        <dbReference type="ARBA" id="ARBA00034617"/>
    </source>
</evidence>
<evidence type="ECO:0000256" key="2">
    <source>
        <dbReference type="ARBA" id="ARBA00022741"/>
    </source>
</evidence>
<dbReference type="InterPro" id="IPR014017">
    <property type="entry name" value="DNA_helicase_UvrD-like_C"/>
</dbReference>
<dbReference type="EC" id="5.6.2.4" evidence="12"/>
<dbReference type="GO" id="GO:0004386">
    <property type="term" value="F:helicase activity"/>
    <property type="evidence" value="ECO:0007669"/>
    <property type="project" value="UniProtKB-KW"/>
</dbReference>
<keyword evidence="3" id="KW-0227">DNA damage</keyword>
<evidence type="ECO:0000256" key="13">
    <source>
        <dbReference type="ARBA" id="ARBA00048988"/>
    </source>
</evidence>
<name>A0ABN2XS28_9MICC</name>
<keyword evidence="7 14" id="KW-0067">ATP-binding</keyword>
<evidence type="ECO:0000256" key="7">
    <source>
        <dbReference type="ARBA" id="ARBA00022840"/>
    </source>
</evidence>
<keyword evidence="8" id="KW-0238">DNA-binding</keyword>
<keyword evidence="1" id="KW-0540">Nuclease</keyword>
<feature type="domain" description="UvrD-like helicase C-terminal" evidence="17">
    <location>
        <begin position="376"/>
        <end position="717"/>
    </location>
</feature>
<feature type="region of interest" description="Disordered" evidence="15">
    <location>
        <begin position="553"/>
        <end position="572"/>
    </location>
</feature>
<gene>
    <name evidence="18" type="ORF">GCM10009824_12810</name>
</gene>
<evidence type="ECO:0000256" key="4">
    <source>
        <dbReference type="ARBA" id="ARBA00022801"/>
    </source>
</evidence>
<dbReference type="Gene3D" id="1.10.486.10">
    <property type="entry name" value="PCRA, domain 4"/>
    <property type="match status" value="2"/>
</dbReference>
<evidence type="ECO:0000256" key="10">
    <source>
        <dbReference type="ARBA" id="ARBA00023235"/>
    </source>
</evidence>
<feature type="domain" description="UvrD-like helicase ATP-binding" evidence="16">
    <location>
        <begin position="18"/>
        <end position="375"/>
    </location>
</feature>
<dbReference type="Pfam" id="PF12705">
    <property type="entry name" value="PDDEXK_1"/>
    <property type="match status" value="1"/>
</dbReference>
<evidence type="ECO:0000256" key="15">
    <source>
        <dbReference type="SAM" id="MobiDB-lite"/>
    </source>
</evidence>
<dbReference type="Pfam" id="PF00580">
    <property type="entry name" value="UvrD-helicase"/>
    <property type="match status" value="1"/>
</dbReference>
<dbReference type="CDD" id="cd17932">
    <property type="entry name" value="DEXQc_UvrD"/>
    <property type="match status" value="1"/>
</dbReference>
<comment type="caution">
    <text evidence="18">The sequence shown here is derived from an EMBL/GenBank/DDBJ whole genome shotgun (WGS) entry which is preliminary data.</text>
</comment>
<protein>
    <recommendedName>
        <fullName evidence="12">DNA 3'-5' helicase</fullName>
        <ecNumber evidence="12">5.6.2.4</ecNumber>
    </recommendedName>
</protein>
<keyword evidence="10" id="KW-0413">Isomerase</keyword>
<dbReference type="EMBL" id="BAAAQA010000014">
    <property type="protein sequence ID" value="GAA2115089.1"/>
    <property type="molecule type" value="Genomic_DNA"/>
</dbReference>
<keyword evidence="9" id="KW-0234">DNA repair</keyword>
<feature type="region of interest" description="Disordered" evidence="15">
    <location>
        <begin position="883"/>
        <end position="902"/>
    </location>
</feature>
<reference evidence="18 19" key="1">
    <citation type="journal article" date="2019" name="Int. J. Syst. Evol. Microbiol.">
        <title>The Global Catalogue of Microorganisms (GCM) 10K type strain sequencing project: providing services to taxonomists for standard genome sequencing and annotation.</title>
        <authorList>
            <consortium name="The Broad Institute Genomics Platform"/>
            <consortium name="The Broad Institute Genome Sequencing Center for Infectious Disease"/>
            <person name="Wu L."/>
            <person name="Ma J."/>
        </authorList>
    </citation>
    <scope>NUCLEOTIDE SEQUENCE [LARGE SCALE GENOMIC DNA]</scope>
    <source>
        <strain evidence="18 19">JCM 15914</strain>
    </source>
</reference>
<accession>A0ABN2XS28</accession>
<dbReference type="PROSITE" id="PS51198">
    <property type="entry name" value="UVRD_HELICASE_ATP_BIND"/>
    <property type="match status" value="1"/>
</dbReference>
<dbReference type="SUPFAM" id="SSF52980">
    <property type="entry name" value="Restriction endonuclease-like"/>
    <property type="match status" value="1"/>
</dbReference>
<dbReference type="InterPro" id="IPR011335">
    <property type="entry name" value="Restrct_endonuc-II-like"/>
</dbReference>
<dbReference type="InterPro" id="IPR011604">
    <property type="entry name" value="PDDEXK-like_dom_sf"/>
</dbReference>
<dbReference type="Gene3D" id="3.90.320.10">
    <property type="match status" value="1"/>
</dbReference>
<comment type="catalytic activity">
    <reaction evidence="13">
        <text>ATP + H2O = ADP + phosphate + H(+)</text>
        <dbReference type="Rhea" id="RHEA:13065"/>
        <dbReference type="ChEBI" id="CHEBI:15377"/>
        <dbReference type="ChEBI" id="CHEBI:15378"/>
        <dbReference type="ChEBI" id="CHEBI:30616"/>
        <dbReference type="ChEBI" id="CHEBI:43474"/>
        <dbReference type="ChEBI" id="CHEBI:456216"/>
        <dbReference type="EC" id="5.6.2.4"/>
    </reaction>
</comment>
<keyword evidence="2 14" id="KW-0547">Nucleotide-binding</keyword>
<evidence type="ECO:0000256" key="5">
    <source>
        <dbReference type="ARBA" id="ARBA00022806"/>
    </source>
</evidence>
<dbReference type="Gene3D" id="3.40.50.300">
    <property type="entry name" value="P-loop containing nucleotide triphosphate hydrolases"/>
    <property type="match status" value="4"/>
</dbReference>
<evidence type="ECO:0000259" key="16">
    <source>
        <dbReference type="PROSITE" id="PS51198"/>
    </source>
</evidence>
<evidence type="ECO:0000256" key="6">
    <source>
        <dbReference type="ARBA" id="ARBA00022839"/>
    </source>
</evidence>
<keyword evidence="5 14" id="KW-0347">Helicase</keyword>
<feature type="compositionally biased region" description="Acidic residues" evidence="15">
    <location>
        <begin position="554"/>
        <end position="571"/>
    </location>
</feature>
<evidence type="ECO:0000313" key="19">
    <source>
        <dbReference type="Proteomes" id="UP001500166"/>
    </source>
</evidence>
<feature type="binding site" evidence="14">
    <location>
        <begin position="39"/>
        <end position="46"/>
    </location>
    <ligand>
        <name>ATP</name>
        <dbReference type="ChEBI" id="CHEBI:30616"/>
    </ligand>
</feature>
<dbReference type="PROSITE" id="PS51217">
    <property type="entry name" value="UVRD_HELICASE_CTER"/>
    <property type="match status" value="1"/>
</dbReference>
<evidence type="ECO:0000256" key="3">
    <source>
        <dbReference type="ARBA" id="ARBA00022763"/>
    </source>
</evidence>
<dbReference type="InterPro" id="IPR027417">
    <property type="entry name" value="P-loop_NTPase"/>
</dbReference>
<evidence type="ECO:0000256" key="9">
    <source>
        <dbReference type="ARBA" id="ARBA00023204"/>
    </source>
</evidence>
<evidence type="ECO:0000259" key="17">
    <source>
        <dbReference type="PROSITE" id="PS51217"/>
    </source>
</evidence>
<dbReference type="InterPro" id="IPR000212">
    <property type="entry name" value="DNA_helicase_UvrD/REP"/>
</dbReference>
<evidence type="ECO:0000256" key="8">
    <source>
        <dbReference type="ARBA" id="ARBA00023125"/>
    </source>
</evidence>
<dbReference type="Proteomes" id="UP001500166">
    <property type="component" value="Unassembled WGS sequence"/>
</dbReference>
<dbReference type="PANTHER" id="PTHR11070">
    <property type="entry name" value="UVRD / RECB / PCRA DNA HELICASE FAMILY MEMBER"/>
    <property type="match status" value="1"/>
</dbReference>
<proteinExistence type="predicted"/>
<feature type="region of interest" description="Disordered" evidence="15">
    <location>
        <begin position="105"/>
        <end position="129"/>
    </location>
</feature>
<dbReference type="SUPFAM" id="SSF52540">
    <property type="entry name" value="P-loop containing nucleoside triphosphate hydrolases"/>
    <property type="match status" value="1"/>
</dbReference>
<evidence type="ECO:0000256" key="1">
    <source>
        <dbReference type="ARBA" id="ARBA00022722"/>
    </source>
</evidence>
<keyword evidence="19" id="KW-1185">Reference proteome</keyword>
<evidence type="ECO:0000313" key="18">
    <source>
        <dbReference type="EMBL" id="GAA2115089.1"/>
    </source>
</evidence>
<dbReference type="InterPro" id="IPR038726">
    <property type="entry name" value="PDDEXK_AddAB-type"/>
</dbReference>
<comment type="catalytic activity">
    <reaction evidence="11">
        <text>Couples ATP hydrolysis with the unwinding of duplex DNA by translocating in the 3'-5' direction.</text>
        <dbReference type="EC" id="5.6.2.4"/>
    </reaction>
</comment>
<dbReference type="RefSeq" id="WP_344224168.1">
    <property type="nucleotide sequence ID" value="NZ_BAAAQA010000014.1"/>
</dbReference>
<dbReference type="Pfam" id="PF13361">
    <property type="entry name" value="UvrD_C"/>
    <property type="match status" value="1"/>
</dbReference>
<evidence type="ECO:0000256" key="12">
    <source>
        <dbReference type="ARBA" id="ARBA00034808"/>
    </source>
</evidence>
<sequence>MTTPQYSPFDIAEALGDYPPTQQQAEVISAPLTPRLVVAGAGSGKTTTMSDRVAWLVANQLVEPEQILGVTFTRKAAGELAERIQTKLRGLRRAGLLGAQAQLTSAPDLSPLAPEPGATEDPAVPQEPTVSTYHSYANSLVRSYGLRLGVEADTVLMGQAQAWQLAHRLVESWDGPLPESMPAVSTLTSGMMSLASESSEHLVAPKRVGEWAHRFRLSCADVPPVGKKKSVGKPIQDALKRLETTELLAQLVERFQRVKTIESALDYGDLLALAAEIVRVDPRACATERDRFKVVLLDEFQDTSHAQLKLFSGLFGDGHCVMAVGDPQQSIYGFRGASAGQLFSFVENFPRSNGESGEPAAFADTSFLTVAWRNCQSGLDAANRIAAPLRTPPPWNRSASTVEVPPLDPSPNASVGTVRVKRYVTDSEEAQATAQAIAEQRRAHEGQALDDMPTMAVLCRKRAQFEPIRLELEALDVPYEVVGLGGLLSTPEVADIVATLYVLTDPGRSDALARLLAGSRWRIGPKDLAALGDWAGHLEQLRSRAAVAQRTELSAEELAEEPAEEPDESVVEGDIVDRSSLIEAIETLPSETWVSRRGRSISPQALGRMQKLQAELRSLRSVLGDELTSVIHEAETTLGLDVELAASPGMTPAQARKNVDSFYDQAVQFSASTRTHDVATFLAWLEAAAHEENGLELPPEETRHDAVQLLTVHAAKGLEWDHVYVPGMNQGDFPSKRKSAWTGDAAKLPWPLRGDAQQLPQWNADPTDVETLKESFDIFLEEAGLHDEAEERRLAYVACTRAKTLLELSCSVFRGTAKTAHDPSVFLAEVRAMTEESHPGIELEEWAEVEPGTDNPQADTVLSALWPYDPLEGPEIIRKERSVDGQEKVTVSTPVHSGRRERVDRAARAVQDGGFDSTRELTAEQLEAGEHGETVKRWRREAELLIAKRDAVEQRNTVHMPSHVSASALVAMDTNPEAFIMGLRRPMPARPGSAARAGTTFHTWVENFFGDSAIFDMDELPGADDYVDEELDLPALAETFRQSQWANRQPYAIELPVETPVGSVTVRGRIDAVFRTDSGGWDLIDWKTGRVPHGKDLRRKSGQLALYRLAFARLHGLDLTDVSAAFYYVTEDREVRPHDLATEKELEAIVESMYQVRG</sequence>
<keyword evidence="4 14" id="KW-0378">Hydrolase</keyword>
<dbReference type="PANTHER" id="PTHR11070:SF55">
    <property type="entry name" value="DNA 3'-5' HELICASE"/>
    <property type="match status" value="1"/>
</dbReference>